<name>A0A9X3S9Z8_9ACTN</name>
<keyword evidence="4" id="KW-1185">Reference proteome</keyword>
<dbReference type="AlphaFoldDB" id="A0A9X3S9Z8"/>
<proteinExistence type="predicted"/>
<accession>A0A9X3S9Z8</accession>
<evidence type="ECO:0000313" key="4">
    <source>
        <dbReference type="Proteomes" id="UP001147653"/>
    </source>
</evidence>
<evidence type="ECO:0000313" key="3">
    <source>
        <dbReference type="EMBL" id="MDA0182061.1"/>
    </source>
</evidence>
<organism evidence="3 4">
    <name type="scientific">Solirubrobacter phytolaccae</name>
    <dbReference type="NCBI Taxonomy" id="1404360"/>
    <lineage>
        <taxon>Bacteria</taxon>
        <taxon>Bacillati</taxon>
        <taxon>Actinomycetota</taxon>
        <taxon>Thermoleophilia</taxon>
        <taxon>Solirubrobacterales</taxon>
        <taxon>Solirubrobacteraceae</taxon>
        <taxon>Solirubrobacter</taxon>
    </lineage>
</organism>
<feature type="region of interest" description="Disordered" evidence="1">
    <location>
        <begin position="1"/>
        <end position="21"/>
    </location>
</feature>
<gene>
    <name evidence="3" type="ORF">OJ997_17280</name>
</gene>
<protein>
    <submittedName>
        <fullName evidence="3">Uncharacterized protein</fullName>
    </submittedName>
</protein>
<dbReference type="EMBL" id="JAPDDP010000030">
    <property type="protein sequence ID" value="MDA0182061.1"/>
    <property type="molecule type" value="Genomic_DNA"/>
</dbReference>
<feature type="transmembrane region" description="Helical" evidence="2">
    <location>
        <begin position="27"/>
        <end position="50"/>
    </location>
</feature>
<keyword evidence="2" id="KW-1133">Transmembrane helix</keyword>
<keyword evidence="2" id="KW-0812">Transmembrane</keyword>
<sequence>MFERRTPPPRLSVLEPGRQATRRRRRVPLLVLVPVVLAVALTTAAVLGSLA</sequence>
<evidence type="ECO:0000256" key="2">
    <source>
        <dbReference type="SAM" id="Phobius"/>
    </source>
</evidence>
<reference evidence="3" key="1">
    <citation type="submission" date="2022-10" db="EMBL/GenBank/DDBJ databases">
        <title>The WGS of Solirubrobacter phytolaccae KCTC 29190.</title>
        <authorList>
            <person name="Jiang Z."/>
        </authorList>
    </citation>
    <scope>NUCLEOTIDE SEQUENCE</scope>
    <source>
        <strain evidence="3">KCTC 29190</strain>
    </source>
</reference>
<dbReference type="RefSeq" id="WP_270026420.1">
    <property type="nucleotide sequence ID" value="NZ_JAPDDP010000030.1"/>
</dbReference>
<dbReference type="Proteomes" id="UP001147653">
    <property type="component" value="Unassembled WGS sequence"/>
</dbReference>
<comment type="caution">
    <text evidence="3">The sequence shown here is derived from an EMBL/GenBank/DDBJ whole genome shotgun (WGS) entry which is preliminary data.</text>
</comment>
<keyword evidence="2" id="KW-0472">Membrane</keyword>
<evidence type="ECO:0000256" key="1">
    <source>
        <dbReference type="SAM" id="MobiDB-lite"/>
    </source>
</evidence>